<proteinExistence type="predicted"/>
<evidence type="ECO:0000313" key="2">
    <source>
        <dbReference type="EMBL" id="KAH7035451.1"/>
    </source>
</evidence>
<reference evidence="2" key="1">
    <citation type="journal article" date="2021" name="Nat. Commun.">
        <title>Genetic determinants of endophytism in the Arabidopsis root mycobiome.</title>
        <authorList>
            <person name="Mesny F."/>
            <person name="Miyauchi S."/>
            <person name="Thiergart T."/>
            <person name="Pickel B."/>
            <person name="Atanasova L."/>
            <person name="Karlsson M."/>
            <person name="Huettel B."/>
            <person name="Barry K.W."/>
            <person name="Haridas S."/>
            <person name="Chen C."/>
            <person name="Bauer D."/>
            <person name="Andreopoulos W."/>
            <person name="Pangilinan J."/>
            <person name="LaButti K."/>
            <person name="Riley R."/>
            <person name="Lipzen A."/>
            <person name="Clum A."/>
            <person name="Drula E."/>
            <person name="Henrissat B."/>
            <person name="Kohler A."/>
            <person name="Grigoriev I.V."/>
            <person name="Martin F.M."/>
            <person name="Hacquard S."/>
        </authorList>
    </citation>
    <scope>NUCLEOTIDE SEQUENCE</scope>
    <source>
        <strain evidence="2">MPI-CAGE-CH-0230</strain>
    </source>
</reference>
<comment type="caution">
    <text evidence="2">The sequence shown here is derived from an EMBL/GenBank/DDBJ whole genome shotgun (WGS) entry which is preliminary data.</text>
</comment>
<accession>A0A9P8YBQ5</accession>
<gene>
    <name evidence="2" type="ORF">B0I36DRAFT_92797</name>
</gene>
<feature type="compositionally biased region" description="Polar residues" evidence="1">
    <location>
        <begin position="61"/>
        <end position="75"/>
    </location>
</feature>
<evidence type="ECO:0000313" key="3">
    <source>
        <dbReference type="Proteomes" id="UP000756346"/>
    </source>
</evidence>
<dbReference type="Proteomes" id="UP000756346">
    <property type="component" value="Unassembled WGS sequence"/>
</dbReference>
<protein>
    <submittedName>
        <fullName evidence="2">Uncharacterized protein</fullName>
    </submittedName>
</protein>
<keyword evidence="3" id="KW-1185">Reference proteome</keyword>
<dbReference type="AlphaFoldDB" id="A0A9P8YBQ5"/>
<feature type="region of interest" description="Disordered" evidence="1">
    <location>
        <begin position="46"/>
        <end position="95"/>
    </location>
</feature>
<organism evidence="2 3">
    <name type="scientific">Microdochium trichocladiopsis</name>
    <dbReference type="NCBI Taxonomy" id="1682393"/>
    <lineage>
        <taxon>Eukaryota</taxon>
        <taxon>Fungi</taxon>
        <taxon>Dikarya</taxon>
        <taxon>Ascomycota</taxon>
        <taxon>Pezizomycotina</taxon>
        <taxon>Sordariomycetes</taxon>
        <taxon>Xylariomycetidae</taxon>
        <taxon>Xylariales</taxon>
        <taxon>Microdochiaceae</taxon>
        <taxon>Microdochium</taxon>
    </lineage>
</organism>
<sequence length="95" mass="10716">MRLSARKRRFVDGPSRLVCRPPDGGRSGRAQTVWREAPVPVRLLERFETHPPPPSWPALGQLSSEPPQSTPTAPNREQWGPCFSRELSPHDRCPP</sequence>
<dbReference type="EMBL" id="JAGTJQ010000003">
    <property type="protein sequence ID" value="KAH7035451.1"/>
    <property type="molecule type" value="Genomic_DNA"/>
</dbReference>
<name>A0A9P8YBQ5_9PEZI</name>
<evidence type="ECO:0000256" key="1">
    <source>
        <dbReference type="SAM" id="MobiDB-lite"/>
    </source>
</evidence>
<dbReference type="RefSeq" id="XP_046015544.1">
    <property type="nucleotide sequence ID" value="XM_046163601.1"/>
</dbReference>
<dbReference type="GeneID" id="70193147"/>